<dbReference type="Proteomes" id="UP000317318">
    <property type="component" value="Chromosome"/>
</dbReference>
<keyword evidence="2 6" id="KW-0560">Oxidoreductase</keyword>
<evidence type="ECO:0000256" key="2">
    <source>
        <dbReference type="ARBA" id="ARBA00023002"/>
    </source>
</evidence>
<proteinExistence type="predicted"/>
<dbReference type="PRINTS" id="PR00757">
    <property type="entry name" value="AMINEOXDASEF"/>
</dbReference>
<feature type="domain" description="Amine oxidase" evidence="5">
    <location>
        <begin position="63"/>
        <end position="494"/>
    </location>
</feature>
<dbReference type="GO" id="GO:0016491">
    <property type="term" value="F:oxidoreductase activity"/>
    <property type="evidence" value="ECO:0007669"/>
    <property type="project" value="UniProtKB-KW"/>
</dbReference>
<dbReference type="InterPro" id="IPR036188">
    <property type="entry name" value="FAD/NAD-bd_sf"/>
</dbReference>
<accession>A0A517R555</accession>
<dbReference type="OrthoDB" id="9814556at2"/>
<dbReference type="AlphaFoldDB" id="A0A517R555"/>
<dbReference type="NCBIfam" id="TIGR03467">
    <property type="entry name" value="HpnE"/>
    <property type="match status" value="1"/>
</dbReference>
<dbReference type="Gene3D" id="3.50.50.60">
    <property type="entry name" value="FAD/NAD(P)-binding domain"/>
    <property type="match status" value="1"/>
</dbReference>
<dbReference type="EMBL" id="CP036268">
    <property type="protein sequence ID" value="QDT38953.1"/>
    <property type="molecule type" value="Genomic_DNA"/>
</dbReference>
<dbReference type="SUPFAM" id="SSF51905">
    <property type="entry name" value="FAD/NAD(P)-binding domain"/>
    <property type="match status" value="1"/>
</dbReference>
<dbReference type="PANTHER" id="PTHR42923:SF47">
    <property type="entry name" value="BLR3003 PROTEIN"/>
    <property type="match status" value="1"/>
</dbReference>
<dbReference type="EC" id="1.3.5.5" evidence="6"/>
<protein>
    <submittedName>
        <fullName evidence="6">15-cis-phytoene desaturase</fullName>
        <ecNumber evidence="6">1.3.5.5</ecNumber>
    </submittedName>
</protein>
<dbReference type="InterPro" id="IPR050464">
    <property type="entry name" value="Zeta_carotene_desat/Oxidored"/>
</dbReference>
<dbReference type="Pfam" id="PF01593">
    <property type="entry name" value="Amino_oxidase"/>
    <property type="match status" value="1"/>
</dbReference>
<dbReference type="PANTHER" id="PTHR42923">
    <property type="entry name" value="PROTOPORPHYRINOGEN OXIDASE"/>
    <property type="match status" value="1"/>
</dbReference>
<reference evidence="6 7" key="1">
    <citation type="submission" date="2019-02" db="EMBL/GenBank/DDBJ databases">
        <title>Deep-cultivation of Planctomycetes and their phenomic and genomic characterization uncovers novel biology.</title>
        <authorList>
            <person name="Wiegand S."/>
            <person name="Jogler M."/>
            <person name="Boedeker C."/>
            <person name="Pinto D."/>
            <person name="Vollmers J."/>
            <person name="Rivas-Marin E."/>
            <person name="Kohn T."/>
            <person name="Peeters S.H."/>
            <person name="Heuer A."/>
            <person name="Rast P."/>
            <person name="Oberbeckmann S."/>
            <person name="Bunk B."/>
            <person name="Jeske O."/>
            <person name="Meyerdierks A."/>
            <person name="Storesund J.E."/>
            <person name="Kallscheuer N."/>
            <person name="Luecker S."/>
            <person name="Lage O.M."/>
            <person name="Pohl T."/>
            <person name="Merkel B.J."/>
            <person name="Hornburger P."/>
            <person name="Mueller R.-W."/>
            <person name="Bruemmer F."/>
            <person name="Labrenz M."/>
            <person name="Spormann A.M."/>
            <person name="Op den Camp H."/>
            <person name="Overmann J."/>
            <person name="Amann R."/>
            <person name="Jetten M.S.M."/>
            <person name="Mascher T."/>
            <person name="Medema M.H."/>
            <person name="Devos D.P."/>
            <person name="Kaster A.-K."/>
            <person name="Ovreas L."/>
            <person name="Rohde M."/>
            <person name="Galperin M.Y."/>
            <person name="Jogler C."/>
        </authorList>
    </citation>
    <scope>NUCLEOTIDE SEQUENCE [LARGE SCALE GENOMIC DNA]</scope>
    <source>
        <strain evidence="6 7">Pan189</strain>
    </source>
</reference>
<name>A0A517R555_9PLAN</name>
<organism evidence="6 7">
    <name type="scientific">Stratiformator vulcanicus</name>
    <dbReference type="NCBI Taxonomy" id="2527980"/>
    <lineage>
        <taxon>Bacteria</taxon>
        <taxon>Pseudomonadati</taxon>
        <taxon>Planctomycetota</taxon>
        <taxon>Planctomycetia</taxon>
        <taxon>Planctomycetales</taxon>
        <taxon>Planctomycetaceae</taxon>
        <taxon>Stratiformator</taxon>
    </lineage>
</organism>
<evidence type="ECO:0000313" key="7">
    <source>
        <dbReference type="Proteomes" id="UP000317318"/>
    </source>
</evidence>
<evidence type="ECO:0000256" key="1">
    <source>
        <dbReference type="ARBA" id="ARBA00001974"/>
    </source>
</evidence>
<dbReference type="InterPro" id="IPR001613">
    <property type="entry name" value="Flavin_amine_oxidase"/>
</dbReference>
<dbReference type="RefSeq" id="WP_145365040.1">
    <property type="nucleotide sequence ID" value="NZ_CP036268.1"/>
</dbReference>
<gene>
    <name evidence="6" type="primary">pds</name>
    <name evidence="6" type="ORF">Pan189_33530</name>
</gene>
<evidence type="ECO:0000256" key="4">
    <source>
        <dbReference type="SAM" id="MobiDB-lite"/>
    </source>
</evidence>
<sequence>MDRPITADGLHSLHRRIAIAATAIASARHTAPSDSDRSRKALTTENQESSDQRLPVIIVGGGLAGMATAEGLSRLGVPVLLLESRGRLGGRASSFDDPASGMQIDNCQHVSMGCCTNFRNFCEQTGIADHFRVEKCLNFVGPNGRVARFKASNLPAPFHLTPAFLRLQYLSFADRRSIARGLHALARPLGPDRRNETLLDWLRRHQQTDVAIDRFWHVVLVSALSESLDRIDVAYGRKVFVDGFLANRTGWQVEIPTVPLDDLYGESLLTCFDSRRAEIRTKTNVTALRTEGDRVTGVTLRDGTTIDASAVVLAVPHHRVDSLLTEPPLAEVGQSIQELESAPISSVHLWFDREITDLPHAVLIDRVSQWMFNRTQIASRNGQAAPTDESRFYYQIVISASRDVAGNHDELTRLVVEELSDIWPQVRSAKLLVSRVVTERRAVFSVTPGSDRLRPPQRTSVPGLYLAGDWTATGWPATMEGAVRSGYLAAEEILSDRDESDAAPKLLADDLPTALLSRWLFRLP</sequence>
<dbReference type="InterPro" id="IPR017830">
    <property type="entry name" value="SQase_HpnE"/>
</dbReference>
<dbReference type="InterPro" id="IPR002937">
    <property type="entry name" value="Amino_oxidase"/>
</dbReference>
<comment type="cofactor">
    <cofactor evidence="1">
        <name>FAD</name>
        <dbReference type="ChEBI" id="CHEBI:57692"/>
    </cofactor>
</comment>
<evidence type="ECO:0000256" key="3">
    <source>
        <dbReference type="PIRSR" id="PIRSR601613-1"/>
    </source>
</evidence>
<feature type="binding site" evidence="3">
    <location>
        <position position="285"/>
    </location>
    <ligand>
        <name>FAD</name>
        <dbReference type="ChEBI" id="CHEBI:57692"/>
    </ligand>
</feature>
<dbReference type="KEGG" id="svp:Pan189_33530"/>
<evidence type="ECO:0000313" key="6">
    <source>
        <dbReference type="EMBL" id="QDT38953.1"/>
    </source>
</evidence>
<evidence type="ECO:0000259" key="5">
    <source>
        <dbReference type="Pfam" id="PF01593"/>
    </source>
</evidence>
<keyword evidence="7" id="KW-1185">Reference proteome</keyword>
<feature type="region of interest" description="Disordered" evidence="4">
    <location>
        <begin position="28"/>
        <end position="48"/>
    </location>
</feature>